<organism evidence="5 6">
    <name type="scientific">Leucocoprinus leucothites</name>
    <dbReference type="NCBI Taxonomy" id="201217"/>
    <lineage>
        <taxon>Eukaryota</taxon>
        <taxon>Fungi</taxon>
        <taxon>Dikarya</taxon>
        <taxon>Basidiomycota</taxon>
        <taxon>Agaricomycotina</taxon>
        <taxon>Agaricomycetes</taxon>
        <taxon>Agaricomycetidae</taxon>
        <taxon>Agaricales</taxon>
        <taxon>Agaricineae</taxon>
        <taxon>Agaricaceae</taxon>
        <taxon>Leucocoprinus</taxon>
    </lineage>
</organism>
<dbReference type="OrthoDB" id="430436at2759"/>
<keyword evidence="3" id="KW-0812">Transmembrane</keyword>
<dbReference type="SUPFAM" id="SSF51735">
    <property type="entry name" value="NAD(P)-binding Rossmann-fold domains"/>
    <property type="match status" value="1"/>
</dbReference>
<evidence type="ECO:0000313" key="6">
    <source>
        <dbReference type="Proteomes" id="UP000559027"/>
    </source>
</evidence>
<keyword evidence="3" id="KW-1133">Transmembrane helix</keyword>
<dbReference type="InterPro" id="IPR036291">
    <property type="entry name" value="NAD(P)-bd_dom_sf"/>
</dbReference>
<evidence type="ECO:0000259" key="4">
    <source>
        <dbReference type="Pfam" id="PF13460"/>
    </source>
</evidence>
<comment type="similarity">
    <text evidence="2">Belongs to the FMP52 family.</text>
</comment>
<dbReference type="EMBL" id="JAACJO010000002">
    <property type="protein sequence ID" value="KAF5362443.1"/>
    <property type="molecule type" value="Genomic_DNA"/>
</dbReference>
<evidence type="ECO:0000256" key="2">
    <source>
        <dbReference type="ARBA" id="ARBA00006617"/>
    </source>
</evidence>
<sequence>MSSLRQSKYLYRSPVIVKVIPFPSLLICTLIANINNLKNRMSVPKTALIFGATGQTGRVLLRELLASSEFTKVGEYGRNVTPKSDIAVGKDKLEQKVINFDKLDEAGLQEGCWDVVYITLGTTKKNAGSAEAFEKIDRDYVISAAKAARVPNQEQRLVYLSSAGANASSSFLYMRSKGQTEIGLAKLGYSDTIIFRPAMLLGAKREESRVAESIFATITGALTRVSDSIGIQIPVLAKAISRAGILGSSGLPANAKASTVNQDAAAFTLISNDGALALGATADK</sequence>
<dbReference type="PANTHER" id="PTHR14097">
    <property type="entry name" value="OXIDOREDUCTASE HTATIP2"/>
    <property type="match status" value="1"/>
</dbReference>
<gene>
    <name evidence="5" type="ORF">D9756_002410</name>
</gene>
<dbReference type="Proteomes" id="UP000559027">
    <property type="component" value="Unassembled WGS sequence"/>
</dbReference>
<comment type="caution">
    <text evidence="5">The sequence shown here is derived from an EMBL/GenBank/DDBJ whole genome shotgun (WGS) entry which is preliminary data.</text>
</comment>
<keyword evidence="6" id="KW-1185">Reference proteome</keyword>
<feature type="transmembrane region" description="Helical" evidence="3">
    <location>
        <begin position="15"/>
        <end position="35"/>
    </location>
</feature>
<dbReference type="AlphaFoldDB" id="A0A8H5GCG9"/>
<keyword evidence="3" id="KW-0472">Membrane</keyword>
<evidence type="ECO:0000256" key="1">
    <source>
        <dbReference type="ARBA" id="ARBA00004450"/>
    </source>
</evidence>
<reference evidence="5 6" key="1">
    <citation type="journal article" date="2020" name="ISME J.">
        <title>Uncovering the hidden diversity of litter-decomposition mechanisms in mushroom-forming fungi.</title>
        <authorList>
            <person name="Floudas D."/>
            <person name="Bentzer J."/>
            <person name="Ahren D."/>
            <person name="Johansson T."/>
            <person name="Persson P."/>
            <person name="Tunlid A."/>
        </authorList>
    </citation>
    <scope>NUCLEOTIDE SEQUENCE [LARGE SCALE GENOMIC DNA]</scope>
    <source>
        <strain evidence="5 6">CBS 146.42</strain>
    </source>
</reference>
<dbReference type="Gene3D" id="3.40.50.720">
    <property type="entry name" value="NAD(P)-binding Rossmann-like Domain"/>
    <property type="match status" value="1"/>
</dbReference>
<evidence type="ECO:0000256" key="3">
    <source>
        <dbReference type="SAM" id="Phobius"/>
    </source>
</evidence>
<dbReference type="InterPro" id="IPR016040">
    <property type="entry name" value="NAD(P)-bd_dom"/>
</dbReference>
<evidence type="ECO:0000313" key="5">
    <source>
        <dbReference type="EMBL" id="KAF5362443.1"/>
    </source>
</evidence>
<dbReference type="GO" id="GO:0005741">
    <property type="term" value="C:mitochondrial outer membrane"/>
    <property type="evidence" value="ECO:0007669"/>
    <property type="project" value="UniProtKB-SubCell"/>
</dbReference>
<protein>
    <recommendedName>
        <fullName evidence="4">NAD(P)-binding domain-containing protein</fullName>
    </recommendedName>
</protein>
<feature type="domain" description="NAD(P)-binding" evidence="4">
    <location>
        <begin position="51"/>
        <end position="192"/>
    </location>
</feature>
<proteinExistence type="inferred from homology"/>
<dbReference type="Pfam" id="PF13460">
    <property type="entry name" value="NAD_binding_10"/>
    <property type="match status" value="1"/>
</dbReference>
<dbReference type="PANTHER" id="PTHR14097:SF7">
    <property type="entry name" value="OXIDOREDUCTASE HTATIP2"/>
    <property type="match status" value="1"/>
</dbReference>
<name>A0A8H5GCG9_9AGAR</name>
<accession>A0A8H5GCG9</accession>
<comment type="subcellular location">
    <subcellularLocation>
        <location evidence="1">Mitochondrion outer membrane</location>
        <topology evidence="1">Peripheral membrane protein</topology>
    </subcellularLocation>
</comment>
<dbReference type="GO" id="GO:0051170">
    <property type="term" value="P:import into nucleus"/>
    <property type="evidence" value="ECO:0007669"/>
    <property type="project" value="TreeGrafter"/>
</dbReference>